<proteinExistence type="predicted"/>
<accession>A0A3N0ECI1</accession>
<keyword evidence="2" id="KW-0812">Transmembrane</keyword>
<evidence type="ECO:0000313" key="4">
    <source>
        <dbReference type="Proteomes" id="UP000269198"/>
    </source>
</evidence>
<organism evidence="3 4">
    <name type="scientific">Halostreptopolyspora alba</name>
    <dbReference type="NCBI Taxonomy" id="2487137"/>
    <lineage>
        <taxon>Bacteria</taxon>
        <taxon>Bacillati</taxon>
        <taxon>Actinomycetota</taxon>
        <taxon>Actinomycetes</taxon>
        <taxon>Streptosporangiales</taxon>
        <taxon>Nocardiopsidaceae</taxon>
        <taxon>Halostreptopolyspora</taxon>
    </lineage>
</organism>
<feature type="transmembrane region" description="Helical" evidence="2">
    <location>
        <begin position="40"/>
        <end position="61"/>
    </location>
</feature>
<dbReference type="RefSeq" id="WP_123200809.1">
    <property type="nucleotide sequence ID" value="NZ_RJMB01000006.1"/>
</dbReference>
<keyword evidence="2" id="KW-1133">Transmembrane helix</keyword>
<name>A0A3N0ECI1_9ACTN</name>
<evidence type="ECO:0000256" key="2">
    <source>
        <dbReference type="SAM" id="Phobius"/>
    </source>
</evidence>
<reference evidence="3 4" key="1">
    <citation type="submission" date="2018-11" db="EMBL/GenBank/DDBJ databases">
        <title>The genome draft of YIM 96095.</title>
        <authorList>
            <person name="Tang S.-K."/>
            <person name="Chunyu W.-X."/>
            <person name="Feng Y.-Z."/>
        </authorList>
    </citation>
    <scope>NUCLEOTIDE SEQUENCE [LARGE SCALE GENOMIC DNA]</scope>
    <source>
        <strain evidence="3 4">YIM 96095</strain>
    </source>
</reference>
<feature type="region of interest" description="Disordered" evidence="1">
    <location>
        <begin position="1"/>
        <end position="34"/>
    </location>
</feature>
<comment type="caution">
    <text evidence="3">The sequence shown here is derived from an EMBL/GenBank/DDBJ whole genome shotgun (WGS) entry which is preliminary data.</text>
</comment>
<dbReference type="AlphaFoldDB" id="A0A3N0ECI1"/>
<dbReference type="Proteomes" id="UP000269198">
    <property type="component" value="Unassembled WGS sequence"/>
</dbReference>
<feature type="compositionally biased region" description="Polar residues" evidence="1">
    <location>
        <begin position="1"/>
        <end position="16"/>
    </location>
</feature>
<keyword evidence="2" id="KW-0472">Membrane</keyword>
<dbReference type="EMBL" id="RJMB01000006">
    <property type="protein sequence ID" value="RNL85552.1"/>
    <property type="molecule type" value="Genomic_DNA"/>
</dbReference>
<evidence type="ECO:0000256" key="1">
    <source>
        <dbReference type="SAM" id="MobiDB-lite"/>
    </source>
</evidence>
<keyword evidence="4" id="KW-1185">Reference proteome</keyword>
<protein>
    <submittedName>
        <fullName evidence="3">Uncharacterized protein</fullName>
    </submittedName>
</protein>
<gene>
    <name evidence="3" type="ORF">EFW17_08750</name>
</gene>
<evidence type="ECO:0000313" key="3">
    <source>
        <dbReference type="EMBL" id="RNL85552.1"/>
    </source>
</evidence>
<sequence length="62" mass="6754">MSQNNEEQNDPASSTMMFRKFVDTNDEPASTPPRPPITPYVLAGLGVVVAVGIVVFVIMTWS</sequence>